<feature type="transmembrane region" description="Helical" evidence="2">
    <location>
        <begin position="250"/>
        <end position="273"/>
    </location>
</feature>
<dbReference type="OrthoDB" id="3822725at2"/>
<dbReference type="AlphaFoldDB" id="A0A543KK35"/>
<sequence length="278" mass="29842">MSTVAPPTRSTPEEPQMTTTTRDPRPELVDVGPVPFGRLLRTELRKLVDTRSGRWLLISIVAITAISMAGTLWVNRDTGAGLLPLLVAANIPQALLVPVLGVMTAANEWSQRTALITFTQEPRRLRVMVAKTLAAVLLGLGVLVVTSLLAAGAHVASMTAVDGGEVDLAIGWPMAFNVVVLQALGVLLGVAFGALFLNVPLGIVGYFLVPTLSPMIFLLTAWLREHAAWLDLATAQGPLLEPAWLTGREWAQVGTTSALWILLPLAVGCWRVVRREVK</sequence>
<accession>A0A543KK35</accession>
<feature type="region of interest" description="Disordered" evidence="1">
    <location>
        <begin position="1"/>
        <end position="27"/>
    </location>
</feature>
<dbReference type="RefSeq" id="WP_141817201.1">
    <property type="nucleotide sequence ID" value="NZ_BAAAIL010000003.1"/>
</dbReference>
<feature type="transmembrane region" description="Helical" evidence="2">
    <location>
        <begin position="80"/>
        <end position="102"/>
    </location>
</feature>
<comment type="caution">
    <text evidence="3">The sequence shown here is derived from an EMBL/GenBank/DDBJ whole genome shotgun (WGS) entry which is preliminary data.</text>
</comment>
<feature type="transmembrane region" description="Helical" evidence="2">
    <location>
        <begin position="55"/>
        <end position="74"/>
    </location>
</feature>
<keyword evidence="2" id="KW-0812">Transmembrane</keyword>
<keyword evidence="2" id="KW-0472">Membrane</keyword>
<keyword evidence="2" id="KW-1133">Transmembrane helix</keyword>
<evidence type="ECO:0000256" key="1">
    <source>
        <dbReference type="SAM" id="MobiDB-lite"/>
    </source>
</evidence>
<evidence type="ECO:0000313" key="4">
    <source>
        <dbReference type="Proteomes" id="UP000315133"/>
    </source>
</evidence>
<name>A0A543KK35_9MICO</name>
<dbReference type="EMBL" id="VFPU01000001">
    <property type="protein sequence ID" value="TQM95442.1"/>
    <property type="molecule type" value="Genomic_DNA"/>
</dbReference>
<gene>
    <name evidence="3" type="ORF">FB476_0285</name>
</gene>
<evidence type="ECO:0000256" key="2">
    <source>
        <dbReference type="SAM" id="Phobius"/>
    </source>
</evidence>
<organism evidence="3 4">
    <name type="scientific">Ornithinimicrobium humiphilum</name>
    <dbReference type="NCBI Taxonomy" id="125288"/>
    <lineage>
        <taxon>Bacteria</taxon>
        <taxon>Bacillati</taxon>
        <taxon>Actinomycetota</taxon>
        <taxon>Actinomycetes</taxon>
        <taxon>Micrococcales</taxon>
        <taxon>Ornithinimicrobiaceae</taxon>
        <taxon>Ornithinimicrobium</taxon>
    </lineage>
</organism>
<feature type="compositionally biased region" description="Polar residues" evidence="1">
    <location>
        <begin position="1"/>
        <end position="10"/>
    </location>
</feature>
<keyword evidence="4" id="KW-1185">Reference proteome</keyword>
<reference evidence="3 4" key="1">
    <citation type="submission" date="2019-06" db="EMBL/GenBank/DDBJ databases">
        <title>Sequencing the genomes of 1000 actinobacteria strains.</title>
        <authorList>
            <person name="Klenk H.-P."/>
        </authorList>
    </citation>
    <scope>NUCLEOTIDE SEQUENCE [LARGE SCALE GENOMIC DNA]</scope>
    <source>
        <strain evidence="3 4">DSM 12362</strain>
    </source>
</reference>
<proteinExistence type="predicted"/>
<feature type="transmembrane region" description="Helical" evidence="2">
    <location>
        <begin position="133"/>
        <end position="155"/>
    </location>
</feature>
<protein>
    <submittedName>
        <fullName evidence="3">ABC-type transport system involved in multi-copper enzyme maturation permease subunit</fullName>
    </submittedName>
</protein>
<feature type="transmembrane region" description="Helical" evidence="2">
    <location>
        <begin position="204"/>
        <end position="223"/>
    </location>
</feature>
<feature type="transmembrane region" description="Helical" evidence="2">
    <location>
        <begin position="175"/>
        <end position="197"/>
    </location>
</feature>
<evidence type="ECO:0000313" key="3">
    <source>
        <dbReference type="EMBL" id="TQM95442.1"/>
    </source>
</evidence>
<dbReference type="Proteomes" id="UP000315133">
    <property type="component" value="Unassembled WGS sequence"/>
</dbReference>